<dbReference type="InterPro" id="IPR046439">
    <property type="entry name" value="ZF_RZ_dom"/>
</dbReference>
<reference evidence="8" key="1">
    <citation type="submission" date="2020-11" db="EMBL/GenBank/DDBJ databases">
        <authorList>
            <person name="Tran Van P."/>
        </authorList>
    </citation>
    <scope>NUCLEOTIDE SEQUENCE</scope>
</reference>
<dbReference type="AlphaFoldDB" id="A0A7R9AI50"/>
<dbReference type="Pfam" id="PF20173">
    <property type="entry name" value="ZnF_RZ-type"/>
    <property type="match status" value="1"/>
</dbReference>
<keyword evidence="6" id="KW-0391">Immunity</keyword>
<keyword evidence="2" id="KW-0963">Cytoplasm</keyword>
<dbReference type="EMBL" id="CAJPEV010008175">
    <property type="protein sequence ID" value="CAG0905148.1"/>
    <property type="molecule type" value="Genomic_DNA"/>
</dbReference>
<dbReference type="GO" id="GO:0002376">
    <property type="term" value="P:immune system process"/>
    <property type="evidence" value="ECO:0007669"/>
    <property type="project" value="UniProtKB-KW"/>
</dbReference>
<protein>
    <recommendedName>
        <fullName evidence="7">RZ-type domain-containing protein</fullName>
    </recommendedName>
</protein>
<organism evidence="8">
    <name type="scientific">Darwinula stevensoni</name>
    <dbReference type="NCBI Taxonomy" id="69355"/>
    <lineage>
        <taxon>Eukaryota</taxon>
        <taxon>Metazoa</taxon>
        <taxon>Ecdysozoa</taxon>
        <taxon>Arthropoda</taxon>
        <taxon>Crustacea</taxon>
        <taxon>Oligostraca</taxon>
        <taxon>Ostracoda</taxon>
        <taxon>Podocopa</taxon>
        <taxon>Podocopida</taxon>
        <taxon>Darwinulocopina</taxon>
        <taxon>Darwinuloidea</taxon>
        <taxon>Darwinulidae</taxon>
        <taxon>Darwinula</taxon>
    </lineage>
</organism>
<keyword evidence="9" id="KW-1185">Reference proteome</keyword>
<accession>A0A7R9AI50</accession>
<feature type="non-terminal residue" evidence="8">
    <location>
        <position position="1"/>
    </location>
</feature>
<name>A0A7R9AI50_9CRUS</name>
<keyword evidence="5" id="KW-0862">Zinc</keyword>
<dbReference type="Proteomes" id="UP000677054">
    <property type="component" value="Unassembled WGS sequence"/>
</dbReference>
<dbReference type="PROSITE" id="PS51981">
    <property type="entry name" value="ZF_RZ"/>
    <property type="match status" value="1"/>
</dbReference>
<dbReference type="GO" id="GO:0008270">
    <property type="term" value="F:zinc ion binding"/>
    <property type="evidence" value="ECO:0007669"/>
    <property type="project" value="UniProtKB-KW"/>
</dbReference>
<evidence type="ECO:0000313" key="9">
    <source>
        <dbReference type="Proteomes" id="UP000677054"/>
    </source>
</evidence>
<evidence type="ECO:0000256" key="6">
    <source>
        <dbReference type="ARBA" id="ARBA00022859"/>
    </source>
</evidence>
<evidence type="ECO:0000256" key="3">
    <source>
        <dbReference type="ARBA" id="ARBA00022723"/>
    </source>
</evidence>
<keyword evidence="3" id="KW-0479">Metal-binding</keyword>
<proteinExistence type="predicted"/>
<sequence length="214" mass="24522">ESPHLQSEFKALQDSAKSKIDQIEKFCDASDAPNINEFELVLFENQKEVLRRLDAAVQGHRDAIKARLVRRAKTIAERVLSRTRGFNDWELKALAGEVARLQLFGLYWKLQEGEANRFAEAREHIRKAEARLFCREIFTDAMNEAVRRALDAASRICGESGISNHERIMVLQAMHLGQGLWHKCPNGHIYATEDRGRAMQESKCKECGDNDRRD</sequence>
<evidence type="ECO:0000313" key="8">
    <source>
        <dbReference type="EMBL" id="CAD7254174.1"/>
    </source>
</evidence>
<dbReference type="GO" id="GO:0005737">
    <property type="term" value="C:cytoplasm"/>
    <property type="evidence" value="ECO:0007669"/>
    <property type="project" value="UniProtKB-SubCell"/>
</dbReference>
<evidence type="ECO:0000256" key="5">
    <source>
        <dbReference type="ARBA" id="ARBA00022833"/>
    </source>
</evidence>
<keyword evidence="4" id="KW-0863">Zinc-finger</keyword>
<dbReference type="EMBL" id="LR907692">
    <property type="protein sequence ID" value="CAD7254174.1"/>
    <property type="molecule type" value="Genomic_DNA"/>
</dbReference>
<feature type="domain" description="RZ-type" evidence="7">
    <location>
        <begin position="162"/>
        <end position="214"/>
    </location>
</feature>
<evidence type="ECO:0000256" key="4">
    <source>
        <dbReference type="ARBA" id="ARBA00022771"/>
    </source>
</evidence>
<comment type="subcellular location">
    <subcellularLocation>
        <location evidence="1">Cytoplasm</location>
    </subcellularLocation>
</comment>
<evidence type="ECO:0000259" key="7">
    <source>
        <dbReference type="PROSITE" id="PS51981"/>
    </source>
</evidence>
<evidence type="ECO:0000256" key="1">
    <source>
        <dbReference type="ARBA" id="ARBA00004496"/>
    </source>
</evidence>
<evidence type="ECO:0000256" key="2">
    <source>
        <dbReference type="ARBA" id="ARBA00022490"/>
    </source>
</evidence>
<gene>
    <name evidence="8" type="ORF">DSTB1V02_LOCUS13920</name>
</gene>
<dbReference type="OrthoDB" id="2423195at2759"/>